<evidence type="ECO:0000256" key="1">
    <source>
        <dbReference type="ARBA" id="ARBA00001946"/>
    </source>
</evidence>
<accession>A0A561WIS9</accession>
<comment type="cofactor">
    <cofactor evidence="1">
        <name>Mg(2+)</name>
        <dbReference type="ChEBI" id="CHEBI:18420"/>
    </cofactor>
</comment>
<dbReference type="GO" id="GO:0016787">
    <property type="term" value="F:hydrolase activity"/>
    <property type="evidence" value="ECO:0007669"/>
    <property type="project" value="UniProtKB-KW"/>
</dbReference>
<dbReference type="Gene3D" id="3.90.79.10">
    <property type="entry name" value="Nucleoside Triphosphate Pyrophosphohydrolase"/>
    <property type="match status" value="1"/>
</dbReference>
<sequence>MNISRQVRGLAYQAFYGLPLPVRRRLARTISPKYLVGAVALVRDTEAAEPGRILLLRQPPGRAWGLPAGLLKRGELPAVGAARELHEETGVRIEPGDLRPGNPNAIVHPGGGYVDTVWFGWVPASSTALVVDGGEVLEAAWFPLDDLPRLTWPTQRLLGVYGLGPSAGELPPSVPSADAAPHRDSAP</sequence>
<dbReference type="InterPro" id="IPR015797">
    <property type="entry name" value="NUDIX_hydrolase-like_dom_sf"/>
</dbReference>
<dbReference type="Proteomes" id="UP000320239">
    <property type="component" value="Unassembled WGS sequence"/>
</dbReference>
<evidence type="ECO:0000256" key="2">
    <source>
        <dbReference type="ARBA" id="ARBA00022801"/>
    </source>
</evidence>
<evidence type="ECO:0000313" key="4">
    <source>
        <dbReference type="EMBL" id="TWG23775.1"/>
    </source>
</evidence>
<dbReference type="RefSeq" id="WP_122977002.1">
    <property type="nucleotide sequence ID" value="NZ_BOMX01000040.1"/>
</dbReference>
<keyword evidence="2" id="KW-0378">Hydrolase</keyword>
<dbReference type="InterPro" id="IPR020084">
    <property type="entry name" value="NUDIX_hydrolase_CS"/>
</dbReference>
<proteinExistence type="predicted"/>
<dbReference type="InterPro" id="IPR000086">
    <property type="entry name" value="NUDIX_hydrolase_dom"/>
</dbReference>
<evidence type="ECO:0000259" key="3">
    <source>
        <dbReference type="PROSITE" id="PS51462"/>
    </source>
</evidence>
<reference evidence="4 5" key="1">
    <citation type="submission" date="2019-06" db="EMBL/GenBank/DDBJ databases">
        <title>Sequencing the genomes of 1000 actinobacteria strains.</title>
        <authorList>
            <person name="Klenk H.-P."/>
        </authorList>
    </citation>
    <scope>NUCLEOTIDE SEQUENCE [LARGE SCALE GENOMIC DNA]</scope>
    <source>
        <strain evidence="4 5">DSM 43866</strain>
    </source>
</reference>
<dbReference type="PANTHER" id="PTHR43046:SF14">
    <property type="entry name" value="MUTT_NUDIX FAMILY PROTEIN"/>
    <property type="match status" value="1"/>
</dbReference>
<organism evidence="4 5">
    <name type="scientific">Actinoplanes teichomyceticus</name>
    <dbReference type="NCBI Taxonomy" id="1867"/>
    <lineage>
        <taxon>Bacteria</taxon>
        <taxon>Bacillati</taxon>
        <taxon>Actinomycetota</taxon>
        <taxon>Actinomycetes</taxon>
        <taxon>Micromonosporales</taxon>
        <taxon>Micromonosporaceae</taxon>
        <taxon>Actinoplanes</taxon>
    </lineage>
</organism>
<dbReference type="PROSITE" id="PS00893">
    <property type="entry name" value="NUDIX_BOX"/>
    <property type="match status" value="1"/>
</dbReference>
<dbReference type="AlphaFoldDB" id="A0A561WIS9"/>
<gene>
    <name evidence="4" type="ORF">FHX34_102326</name>
</gene>
<dbReference type="SUPFAM" id="SSF55811">
    <property type="entry name" value="Nudix"/>
    <property type="match status" value="1"/>
</dbReference>
<dbReference type="PROSITE" id="PS51462">
    <property type="entry name" value="NUDIX"/>
    <property type="match status" value="1"/>
</dbReference>
<dbReference type="Pfam" id="PF00293">
    <property type="entry name" value="NUDIX"/>
    <property type="match status" value="1"/>
</dbReference>
<evidence type="ECO:0000313" key="5">
    <source>
        <dbReference type="Proteomes" id="UP000320239"/>
    </source>
</evidence>
<comment type="caution">
    <text evidence="4">The sequence shown here is derived from an EMBL/GenBank/DDBJ whole genome shotgun (WGS) entry which is preliminary data.</text>
</comment>
<dbReference type="PANTHER" id="PTHR43046">
    <property type="entry name" value="GDP-MANNOSE MANNOSYL HYDROLASE"/>
    <property type="match status" value="1"/>
</dbReference>
<name>A0A561WIS9_ACTTI</name>
<protein>
    <submittedName>
        <fullName evidence="4">ADP-ribose pyrophosphatase YjhB (NUDIX family)</fullName>
    </submittedName>
</protein>
<feature type="domain" description="Nudix hydrolase" evidence="3">
    <location>
        <begin position="32"/>
        <end position="164"/>
    </location>
</feature>
<dbReference type="OrthoDB" id="9804442at2"/>
<keyword evidence="5" id="KW-1185">Reference proteome</keyword>
<dbReference type="EMBL" id="VIWY01000002">
    <property type="protein sequence ID" value="TWG23775.1"/>
    <property type="molecule type" value="Genomic_DNA"/>
</dbReference>